<dbReference type="EMBL" id="APKE01000031">
    <property type="protein sequence ID" value="KAF0675101.1"/>
    <property type="molecule type" value="Genomic_DNA"/>
</dbReference>
<dbReference type="FunFam" id="3.40.50.300:FF:002063">
    <property type="entry name" value="DNA helicase related protein"/>
    <property type="match status" value="1"/>
</dbReference>
<dbReference type="PANTHER" id="PTHR10887">
    <property type="entry name" value="DNA2/NAM7 HELICASE FAMILY"/>
    <property type="match status" value="1"/>
</dbReference>
<feature type="domain" description="DUF3320" evidence="2">
    <location>
        <begin position="1828"/>
        <end position="1875"/>
    </location>
</feature>
<evidence type="ECO:0000313" key="6">
    <source>
        <dbReference type="EMBL" id="KAF0675101.1"/>
    </source>
</evidence>
<dbReference type="FunFam" id="3.40.960.10:FF:000002">
    <property type="entry name" value="DNA helicase related protein"/>
    <property type="match status" value="1"/>
</dbReference>
<dbReference type="Pfam" id="PF11784">
    <property type="entry name" value="DUF3320"/>
    <property type="match status" value="1"/>
</dbReference>
<keyword evidence="6" id="KW-0547">Nucleotide-binding</keyword>
<feature type="compositionally biased region" description="Basic and acidic residues" evidence="1">
    <location>
        <begin position="1815"/>
        <end position="1826"/>
    </location>
</feature>
<dbReference type="Gene3D" id="3.40.960.10">
    <property type="entry name" value="VSR Endonuclease"/>
    <property type="match status" value="1"/>
</dbReference>
<sequence length="1975" mass="214873">MPGNLQVNDAGPGDGMPVAIVEAEIVQRVNFASAQNDVPVIRSLSVTNLGASPLERLELVLTAEPAILRSRRWVIDSLGAGETLRLVDLSTPLDIGLLAGLDEAEHGTLRLSLSDRTETLAERSLPVELLARDQWGGLAEMDRLLAAYVSPNDAAVAAILKEASRLLEASGRDGAIEGYQSADPRRAWMLAGAIWSAATGLGLTYATPPASFEHDGQKVRFPHRIRSEGLATCLDISLLLAAAWEQAGLNPVVLFTEGHAFAGVWLTARDFGQVTEPDIVAVRKAAQAHEFVPVETTYLTKRPAIGFEEAAEAGRALLREENEHAFLAAIDIARARAARIRPLAAHLPAQGDEDAADAEAAPAGLPAPLDLGVLPAELAQEAPATPRGRIERWQGKLLDLSLRNRLLNFKPTKQTVPCLVPDLGALEDALAGGQSFRVYPMREEDPVGLRQVPADERERIIASAVADAAARGQVPVDLDRNEMERRLLTLFRKAKSDVQEGGTNTLFLAVGFLRWQREGDTQPYRAPLLLVPVKLERRSARSEFSIVHHEDDVRFNATLLEFLKRDFDLALPELEGELPRDGSGIDLPLIFRTMRMRVRDVPGFEVVEDVALSTFSFSKYLMWKDLVDRTDDLRTNRLVAHLVDNPDRPFETGQGDPVRPEELDARLAPSDLLTPLPADSSQLAAVVAATDGRDFVLIGPPGTGKSQTIANIICQILAQGRTVLFVAEKAAALDVVQRRLEAHGMGDAVLELHSNKTDRKRVLNQLGRGWDRAAGGPGPDWVQVNAQLKLERDRLNSYVAALHAKGPQGFSIFDAISWTADDPNGPALRYADKDAHDAESFALLERTADALARTFAATRDIPPMPLVTATDWSFAWQDALINSAREMRVLLDRLAQCGSRLSHDLGLGPAPGLPTGRAALLDRLADRAGADAADLRAVPQMTGQDLLAALDAFEAKTARLDALRAATSARYDEAELARMPLDALDLDWRKAEASFWPFSALRRRRVRRMMQGYAASGAADPGRDLGALLEMRPLVDALNGDPLSTIAGQERSTRLARRAARQAIALRAALAEAGDAVADAVAFGRVQAALPAIPEGALREGLAQWAALRAEARDRSDALAALGADISGLPSIEGIMREIDTVLAHRERLADWTLWREARAQAEAHGLGPLADRLEAGEEIGEATAEFRSAYARWWLPLALDASAPLRRFAQWDHEDAVKAFRDLDARAAELAPAEVMRRIEHELPGRDGVPRNSELGTLRHQLGLQRPSMAIRTLLGNLTQSFPRLAPCVLMSPLSIAQYLPAGQAAFDVVIFDEASQITTWDAVGAIARARQSIVVGDPKQLPPTNFFGRSNDDEEDAGDGLMGDMPSILDEVANAGIPTRRLNWHYRSRDEALIAFSNHHYYGGGLVTFPAPSTRSEAVHLHRIEGTYARGGARVNVPEAQAIVAMIERRLSEWLTLDPVQRQTLGVITFNAQQQALILDHLDALRRTRPDLEWFFAEEREEPVIVKNLESIQGDERDVMLFSITFGPDAAGRLSMAFGALNLEGGERRLNVAVTRARRELHVFASLSHEEIDLGRTRATGVRHLKAFLDYAQRGAIALAAEDGGSLGPAENPFEEAVAQAFRAKGWEVRTQIGVSGFRIDLAIVHPRRAGVYLAGIECDGASYHSSATARDRDKVRQAVLEGLGWSILRVWSTEWFRHPDPIVDRLHAELEALLAADPVPDPGEIDEGKADIAHRSADRAAPLDGARPALAAPARFPDRPEVGTARPGAGGAGEGADARQGAGDDTPAEGASCAGGDPAHSPEPPAASPGGSDDRTDPPRADPEAFFEADYTAELRRIVDGILERRAPVTLPELCREVARQHGWQRTGRRINDRVAAAVSHADRREEDGRLFLWPAGGHEARTPFRGMADRAVHDVSRTEIAALLDAHSEALDASGDPARELARLMGINRLSGTARRRLESVIEWYRAHEFG</sequence>
<dbReference type="InterPro" id="IPR041677">
    <property type="entry name" value="DNA2/NAM7_AAA_11"/>
</dbReference>
<dbReference type="PANTHER" id="PTHR10887:SF495">
    <property type="entry name" value="HELICASE SENATAXIN ISOFORM X1-RELATED"/>
    <property type="match status" value="1"/>
</dbReference>
<dbReference type="InterPro" id="IPR021754">
    <property type="entry name" value="DUF3320"/>
</dbReference>
<protein>
    <submittedName>
        <fullName evidence="6">DNA helicase related protein</fullName>
    </submittedName>
</protein>
<feature type="domain" description="Restriction endonuclease type II-like" evidence="5">
    <location>
        <begin position="1616"/>
        <end position="1713"/>
    </location>
</feature>
<dbReference type="Pfam" id="PF13195">
    <property type="entry name" value="DUF4011"/>
    <property type="match status" value="1"/>
</dbReference>
<dbReference type="InterPro" id="IPR049468">
    <property type="entry name" value="Restrct_endonuc-II-like_dom"/>
</dbReference>
<evidence type="ECO:0000259" key="5">
    <source>
        <dbReference type="Pfam" id="PF18741"/>
    </source>
</evidence>
<evidence type="ECO:0000259" key="2">
    <source>
        <dbReference type="Pfam" id="PF11784"/>
    </source>
</evidence>
<comment type="caution">
    <text evidence="6">The sequence shown here is derived from an EMBL/GenBank/DDBJ whole genome shotgun (WGS) entry which is preliminary data.</text>
</comment>
<feature type="domain" description="DNA2/NAM7 helicase helicase" evidence="3">
    <location>
        <begin position="679"/>
        <end position="742"/>
    </location>
</feature>
<dbReference type="InterPro" id="IPR045055">
    <property type="entry name" value="DNA2/NAM7-like"/>
</dbReference>
<evidence type="ECO:0000256" key="1">
    <source>
        <dbReference type="SAM" id="MobiDB-lite"/>
    </source>
</evidence>
<dbReference type="Proteomes" id="UP000698242">
    <property type="component" value="Unassembled WGS sequence"/>
</dbReference>
<dbReference type="Pfam" id="PF13087">
    <property type="entry name" value="AAA_12"/>
    <property type="match status" value="1"/>
</dbReference>
<dbReference type="InterPro" id="IPR025103">
    <property type="entry name" value="DUF4011"/>
</dbReference>
<evidence type="ECO:0000313" key="7">
    <source>
        <dbReference type="Proteomes" id="UP000698242"/>
    </source>
</evidence>
<proteinExistence type="predicted"/>
<evidence type="ECO:0000259" key="4">
    <source>
        <dbReference type="Pfam" id="PF13087"/>
    </source>
</evidence>
<dbReference type="SUPFAM" id="SSF52540">
    <property type="entry name" value="P-loop containing nucleoside triphosphate hydrolases"/>
    <property type="match status" value="1"/>
</dbReference>
<keyword evidence="6" id="KW-0067">ATP-binding</keyword>
<dbReference type="InterPro" id="IPR041679">
    <property type="entry name" value="DNA2/NAM7-like_C"/>
</dbReference>
<dbReference type="SUPFAM" id="SSF52980">
    <property type="entry name" value="Restriction endonuclease-like"/>
    <property type="match status" value="1"/>
</dbReference>
<dbReference type="InterPro" id="IPR027417">
    <property type="entry name" value="P-loop_NTPase"/>
</dbReference>
<dbReference type="GO" id="GO:0004386">
    <property type="term" value="F:helicase activity"/>
    <property type="evidence" value="ECO:0007669"/>
    <property type="project" value="UniProtKB-KW"/>
</dbReference>
<name>A0A921NTV9_9RHOB</name>
<dbReference type="InterPro" id="IPR011335">
    <property type="entry name" value="Restrct_endonuc-II-like"/>
</dbReference>
<keyword evidence="7" id="KW-1185">Reference proteome</keyword>
<dbReference type="CDD" id="cd18808">
    <property type="entry name" value="SF1_C_Upf1"/>
    <property type="match status" value="1"/>
</dbReference>
<dbReference type="Gene3D" id="3.40.50.300">
    <property type="entry name" value="P-loop containing nucleotide triphosphate hydrolases"/>
    <property type="match status" value="3"/>
</dbReference>
<dbReference type="Pfam" id="PF13086">
    <property type="entry name" value="AAA_11"/>
    <property type="match status" value="2"/>
</dbReference>
<accession>A0A921NTV9</accession>
<feature type="region of interest" description="Disordered" evidence="1">
    <location>
        <begin position="1754"/>
        <end position="1831"/>
    </location>
</feature>
<dbReference type="Pfam" id="PF18741">
    <property type="entry name" value="MTES_1575"/>
    <property type="match status" value="1"/>
</dbReference>
<feature type="domain" description="DNA2/NAM7 helicase helicase" evidence="3">
    <location>
        <begin position="1304"/>
        <end position="1346"/>
    </location>
</feature>
<reference evidence="6" key="1">
    <citation type="submission" date="2013-03" db="EMBL/GenBank/DDBJ databases">
        <title>Genome Sequence of the Profundibacterium mesophilum strain KAUST100406-0324T from Red Sea, a novel genus in the family Rhodobacteraceae.</title>
        <authorList>
            <person name="Essack M."/>
            <person name="Alam I."/>
            <person name="Lafi F."/>
            <person name="Alawi W."/>
            <person name="Kamanu F."/>
            <person name="Al-Suwailem A."/>
            <person name="Lee O.O."/>
            <person name="Xu Y."/>
            <person name="Bajic V."/>
            <person name="Qian P.-Y."/>
            <person name="Archer J."/>
        </authorList>
    </citation>
    <scope>NUCLEOTIDE SEQUENCE</scope>
    <source>
        <strain evidence="6">KAUST100406-0324</strain>
    </source>
</reference>
<evidence type="ECO:0000259" key="3">
    <source>
        <dbReference type="Pfam" id="PF13086"/>
    </source>
</evidence>
<feature type="domain" description="DNA2/NAM7 helicase-like C-terminal" evidence="4">
    <location>
        <begin position="1370"/>
        <end position="1567"/>
    </location>
</feature>
<dbReference type="InterPro" id="IPR047187">
    <property type="entry name" value="SF1_C_Upf1"/>
</dbReference>
<gene>
    <name evidence="6" type="ORF">PMES_02562</name>
</gene>
<keyword evidence="6" id="KW-0378">Hydrolase</keyword>
<organism evidence="6 7">
    <name type="scientific">Profundibacterium mesophilum KAUST100406-0324</name>
    <dbReference type="NCBI Taxonomy" id="1037889"/>
    <lineage>
        <taxon>Bacteria</taxon>
        <taxon>Pseudomonadati</taxon>
        <taxon>Pseudomonadota</taxon>
        <taxon>Alphaproteobacteria</taxon>
        <taxon>Rhodobacterales</taxon>
        <taxon>Roseobacteraceae</taxon>
        <taxon>Profundibacterium</taxon>
    </lineage>
</organism>
<keyword evidence="6" id="KW-0347">Helicase</keyword>